<reference evidence="1 2" key="1">
    <citation type="submission" date="2020-08" db="EMBL/GenBank/DDBJ databases">
        <title>Genomic Encyclopedia of Type Strains, Phase IV (KMG-IV): sequencing the most valuable type-strain genomes for metagenomic binning, comparative biology and taxonomic classification.</title>
        <authorList>
            <person name="Goeker M."/>
        </authorList>
    </citation>
    <scope>NUCLEOTIDE SEQUENCE [LARGE SCALE GENOMIC DNA]</scope>
    <source>
        <strain evidence="1 2">DSM 102238</strain>
    </source>
</reference>
<evidence type="ECO:0000313" key="1">
    <source>
        <dbReference type="EMBL" id="MBB3999412.1"/>
    </source>
</evidence>
<dbReference type="EMBL" id="JACIEK010000010">
    <property type="protein sequence ID" value="MBB3999412.1"/>
    <property type="molecule type" value="Genomic_DNA"/>
</dbReference>
<keyword evidence="2" id="KW-1185">Reference proteome</keyword>
<protein>
    <submittedName>
        <fullName evidence="1">Uncharacterized protein</fullName>
    </submittedName>
</protein>
<dbReference type="RefSeq" id="WP_183200967.1">
    <property type="nucleotide sequence ID" value="NZ_JACIEK010000010.1"/>
</dbReference>
<name>A0A7W6H6D3_9HYPH</name>
<dbReference type="AlphaFoldDB" id="A0A7W6H6D3"/>
<accession>A0A7W6H6D3</accession>
<dbReference type="Proteomes" id="UP000542776">
    <property type="component" value="Unassembled WGS sequence"/>
</dbReference>
<gene>
    <name evidence="1" type="ORF">GGR04_003282</name>
</gene>
<comment type="caution">
    <text evidence="1">The sequence shown here is derived from an EMBL/GenBank/DDBJ whole genome shotgun (WGS) entry which is preliminary data.</text>
</comment>
<evidence type="ECO:0000313" key="2">
    <source>
        <dbReference type="Proteomes" id="UP000542776"/>
    </source>
</evidence>
<proteinExistence type="predicted"/>
<sequence length="86" mass="9527">MEDAVMPSRKDLLARRFGLVMSPAPDEIRRWEEQADELVKAGRTLDSACELAAPIAFRTCGLGPQDRSVSVRRLYGLDDRGVPSPL</sequence>
<organism evidence="1 2">
    <name type="scientific">Aureimonas pseudogalii</name>
    <dbReference type="NCBI Taxonomy" id="1744844"/>
    <lineage>
        <taxon>Bacteria</taxon>
        <taxon>Pseudomonadati</taxon>
        <taxon>Pseudomonadota</taxon>
        <taxon>Alphaproteobacteria</taxon>
        <taxon>Hyphomicrobiales</taxon>
        <taxon>Aurantimonadaceae</taxon>
        <taxon>Aureimonas</taxon>
    </lineage>
</organism>